<sequence length="401" mass="44665">MFIYNLIDKPKHMKAIITLMSLTLCTGTLVAQTEKGRGFWSSGVGGQLITTEKYLERGRSIDAQVFVNKGYFVRKDVLVGLEASALGSMLHNELGIGYDTRNDKLALTTSLSPYIRRYWGRQNWRVYLGGGFSFAYDWAQNKSMSTSNRFTQLRDHRMRLMPEVQAGFVYFVNSRWGVEATTRSSAFPLTISNLGVGVVMVTGGRLPARPLKVLPTQNQLMATNWMLAGGFLLTDQMRQLIPSESKNEVFRQENSRGVSVSPSIGYVVADRLVVGVAAPFSYNILTDAYLNTPGQAQVKVERWTAGVQPFVKKYFTTQKLTPFAALQASWQWQEDGTTTDTYGASISAGMAYMIGTRFILEGELGRIGGGWSKTRDGEIRQHFGDIRATLRPGLSLSYAFL</sequence>
<dbReference type="Proteomes" id="UP001501175">
    <property type="component" value="Unassembled WGS sequence"/>
</dbReference>
<proteinExistence type="predicted"/>
<evidence type="ECO:0008006" key="3">
    <source>
        <dbReference type="Google" id="ProtNLM"/>
    </source>
</evidence>
<organism evidence="1 2">
    <name type="scientific">Nibrella saemangeumensis</name>
    <dbReference type="NCBI Taxonomy" id="1084526"/>
    <lineage>
        <taxon>Bacteria</taxon>
        <taxon>Pseudomonadati</taxon>
        <taxon>Bacteroidota</taxon>
        <taxon>Cytophagia</taxon>
        <taxon>Cytophagales</taxon>
        <taxon>Spirosomataceae</taxon>
        <taxon>Nibrella</taxon>
    </lineage>
</organism>
<accession>A0ABP8NSU4</accession>
<evidence type="ECO:0000313" key="2">
    <source>
        <dbReference type="Proteomes" id="UP001501175"/>
    </source>
</evidence>
<dbReference type="EMBL" id="BAABHD010000084">
    <property type="protein sequence ID" value="GAA4470805.1"/>
    <property type="molecule type" value="Genomic_DNA"/>
</dbReference>
<comment type="caution">
    <text evidence="1">The sequence shown here is derived from an EMBL/GenBank/DDBJ whole genome shotgun (WGS) entry which is preliminary data.</text>
</comment>
<reference evidence="2" key="1">
    <citation type="journal article" date="2019" name="Int. J. Syst. Evol. Microbiol.">
        <title>The Global Catalogue of Microorganisms (GCM) 10K type strain sequencing project: providing services to taxonomists for standard genome sequencing and annotation.</title>
        <authorList>
            <consortium name="The Broad Institute Genomics Platform"/>
            <consortium name="The Broad Institute Genome Sequencing Center for Infectious Disease"/>
            <person name="Wu L."/>
            <person name="Ma J."/>
        </authorList>
    </citation>
    <scope>NUCLEOTIDE SEQUENCE [LARGE SCALE GENOMIC DNA]</scope>
    <source>
        <strain evidence="2">JCM 17927</strain>
    </source>
</reference>
<protein>
    <recommendedName>
        <fullName evidence="3">Outer membrane protein beta-barrel domain-containing protein</fullName>
    </recommendedName>
</protein>
<evidence type="ECO:0000313" key="1">
    <source>
        <dbReference type="EMBL" id="GAA4470805.1"/>
    </source>
</evidence>
<name>A0ABP8NSU4_9BACT</name>
<keyword evidence="2" id="KW-1185">Reference proteome</keyword>
<gene>
    <name evidence="1" type="ORF">GCM10023189_60110</name>
</gene>